<dbReference type="UniPathway" id="UPA00196"/>
<feature type="compositionally biased region" description="Basic and acidic residues" evidence="6">
    <location>
        <begin position="533"/>
        <end position="556"/>
    </location>
</feature>
<dbReference type="GO" id="GO:0006506">
    <property type="term" value="P:GPI anchor biosynthetic process"/>
    <property type="evidence" value="ECO:0007669"/>
    <property type="project" value="UniProtKB-UniPathway"/>
</dbReference>
<dbReference type="GO" id="GO:0003923">
    <property type="term" value="F:GPI-anchor transamidase activity"/>
    <property type="evidence" value="ECO:0007669"/>
    <property type="project" value="InterPro"/>
</dbReference>
<dbReference type="PANTHER" id="PTHR48067">
    <property type="entry name" value="GPI-ANCHOR TRANSAMIDASE"/>
    <property type="match status" value="1"/>
</dbReference>
<evidence type="ECO:0000313" key="10">
    <source>
        <dbReference type="Proteomes" id="UP000265663"/>
    </source>
</evidence>
<proteinExistence type="inferred from homology"/>
<evidence type="ECO:0000256" key="5">
    <source>
        <dbReference type="SAM" id="Coils"/>
    </source>
</evidence>
<feature type="region of interest" description="Disordered" evidence="6">
    <location>
        <begin position="339"/>
        <end position="360"/>
    </location>
</feature>
<feature type="compositionally biased region" description="Low complexity" evidence="6">
    <location>
        <begin position="491"/>
        <end position="511"/>
    </location>
</feature>
<dbReference type="GO" id="GO:0016255">
    <property type="term" value="P:attachment of GPI anchor to protein"/>
    <property type="evidence" value="ECO:0007669"/>
    <property type="project" value="InterPro"/>
</dbReference>
<dbReference type="PIRSF" id="PIRSF500138">
    <property type="entry name" value="GPI8"/>
    <property type="match status" value="1"/>
</dbReference>
<evidence type="ECO:0000256" key="1">
    <source>
        <dbReference type="ARBA" id="ARBA00004687"/>
    </source>
</evidence>
<evidence type="ECO:0000256" key="2">
    <source>
        <dbReference type="ARBA" id="ARBA00009941"/>
    </source>
</evidence>
<evidence type="ECO:0000256" key="4">
    <source>
        <dbReference type="ARBA" id="ARBA00022729"/>
    </source>
</evidence>
<name>A0A3M7MHD7_9PLEO</name>
<dbReference type="Proteomes" id="UP000265663">
    <property type="component" value="Unassembled WGS sequence"/>
</dbReference>
<evidence type="ECO:0000259" key="8">
    <source>
        <dbReference type="Pfam" id="PF22048"/>
    </source>
</evidence>
<sequence>MLDNGGPDMRWRALAMCAWAGCKPLISDVRRHCQHGQTYAMKFPTALLPLLAAAPFAASEHTSNWAVLVSTSRFWFNYRHLANVLSLYRTVKRLGIPDSQIILMLPDDMACNPRNAFPGTVYNNADRALDLYGDNIEVDYRGYEVTVENFIRLMTDRVGEDMPRSKRLMTDERSNILVYMTGHGGNEFLKFQDAEEISAFDLADAFGQMWEKKRHANTMYSKFYSPNILATGSSEIDQSSYSHHADNDVGVAVIDRYTYYNLEFLENQVKDPTSKLTMGDLFDSYDEDKIHSHPGIRYDLFRGGEQEARERRVMDFFGNVQNVEVESRNESTAWMQQEAKGGEGAVKMAASPSDGSGEEDNMSVIAQGSSSSVRRKGAWKVGEEQGWSKQVYGAAALAGCAGIWLAGSWIESMALSVRCRLVIDASRFLVTTLPRRGLGGGRLPACLRRAAVFPPNFDSFPQLRTTSPAPSNLNKMAKKGGAGGGGETSKKAQGQARKADAAASKQAAKNQQVEKAEAEEWNKGAKSNAKAEAAAEKAAEAARKKAEKEALLREEEASLPSKPKGKAPKAEKKSRGIDSALGSFDTKPGALNATGIDNALDALDITGNSQDKVDRHPERRFKAAYAAFEERRLDEMKDDKGLRRQQKIDQIRKEFEKHPENPFNQVNANYNMSKEEIAALREAEKEKKEKRLVGVN</sequence>
<dbReference type="Pfam" id="PF22048">
    <property type="entry name" value="LSO1_2-like"/>
    <property type="match status" value="1"/>
</dbReference>
<feature type="coiled-coil region" evidence="5">
    <location>
        <begin position="663"/>
        <end position="690"/>
    </location>
</feature>
<keyword evidence="10" id="KW-1185">Reference proteome</keyword>
<dbReference type="InterPro" id="IPR054413">
    <property type="entry name" value="LSO1/2"/>
</dbReference>
<feature type="domain" description="LSO1/LSO2" evidence="8">
    <location>
        <begin position="489"/>
        <end position="556"/>
    </location>
</feature>
<protein>
    <submittedName>
        <fullName evidence="9">GPI-anchor transamidase</fullName>
    </submittedName>
</protein>
<dbReference type="PANTHER" id="PTHR48067:SF1">
    <property type="entry name" value="GPI-ANCHOR TRANSAMIDASE"/>
    <property type="match status" value="1"/>
</dbReference>
<evidence type="ECO:0000256" key="6">
    <source>
        <dbReference type="SAM" id="MobiDB-lite"/>
    </source>
</evidence>
<feature type="compositionally biased region" description="Polar residues" evidence="6">
    <location>
        <begin position="462"/>
        <end position="474"/>
    </location>
</feature>
<feature type="compositionally biased region" description="Basic and acidic residues" evidence="6">
    <location>
        <begin position="512"/>
        <end position="523"/>
    </location>
</feature>
<dbReference type="InterPro" id="IPR028361">
    <property type="entry name" value="GPI_transamidase"/>
</dbReference>
<keyword evidence="5" id="KW-0175">Coiled coil</keyword>
<reference evidence="9 10" key="1">
    <citation type="journal article" date="2014" name="PLoS ONE">
        <title>De novo Genome Assembly of the Fungal Plant Pathogen Pyrenophora semeniperda.</title>
        <authorList>
            <person name="Soliai M.M."/>
            <person name="Meyer S.E."/>
            <person name="Udall J.A."/>
            <person name="Elzinga D.E."/>
            <person name="Hermansen R.A."/>
            <person name="Bodily P.M."/>
            <person name="Hart A.A."/>
            <person name="Coleman C.E."/>
        </authorList>
    </citation>
    <scope>NUCLEOTIDE SEQUENCE [LARGE SCALE GENOMIC DNA]</scope>
    <source>
        <strain evidence="9 10">CCB06</strain>
        <tissue evidence="9">Mycelium</tissue>
    </source>
</reference>
<dbReference type="Gene3D" id="3.40.50.1460">
    <property type="match status" value="1"/>
</dbReference>
<evidence type="ECO:0000259" key="7">
    <source>
        <dbReference type="Pfam" id="PF06244"/>
    </source>
</evidence>
<dbReference type="GO" id="GO:0042765">
    <property type="term" value="C:GPI-anchor transamidase complex"/>
    <property type="evidence" value="ECO:0007669"/>
    <property type="project" value="InterPro"/>
</dbReference>
<organism evidence="9 10">
    <name type="scientific">Pyrenophora seminiperda CCB06</name>
    <dbReference type="NCBI Taxonomy" id="1302712"/>
    <lineage>
        <taxon>Eukaryota</taxon>
        <taxon>Fungi</taxon>
        <taxon>Dikarya</taxon>
        <taxon>Ascomycota</taxon>
        <taxon>Pezizomycotina</taxon>
        <taxon>Dothideomycetes</taxon>
        <taxon>Pleosporomycetidae</taxon>
        <taxon>Pleosporales</taxon>
        <taxon>Pleosporineae</taxon>
        <taxon>Pleosporaceae</taxon>
        <taxon>Pyrenophora</taxon>
    </lineage>
</organism>
<dbReference type="FunFam" id="3.40.50.1460:FF:000003">
    <property type="entry name" value="GPI-anchor transamidase"/>
    <property type="match status" value="1"/>
</dbReference>
<dbReference type="GO" id="GO:0006508">
    <property type="term" value="P:proteolysis"/>
    <property type="evidence" value="ECO:0007669"/>
    <property type="project" value="InterPro"/>
</dbReference>
<comment type="pathway">
    <text evidence="1">Glycolipid biosynthesis; glycosylphosphatidylinositol-anchor biosynthesis.</text>
</comment>
<dbReference type="InterPro" id="IPR054414">
    <property type="entry name" value="Ccdc124/Oxs1_C"/>
</dbReference>
<keyword evidence="3" id="KW-0337">GPI-anchor biosynthesis</keyword>
<feature type="region of interest" description="Disordered" evidence="6">
    <location>
        <begin position="459"/>
        <end position="589"/>
    </location>
</feature>
<dbReference type="Pfam" id="PF01650">
    <property type="entry name" value="Peptidase_C13"/>
    <property type="match status" value="1"/>
</dbReference>
<comment type="similarity">
    <text evidence="2">Belongs to the peptidase C13 family.</text>
</comment>
<dbReference type="EMBL" id="KE747843">
    <property type="protein sequence ID" value="RMZ73779.1"/>
    <property type="molecule type" value="Genomic_DNA"/>
</dbReference>
<accession>A0A3M7MHD7</accession>
<dbReference type="PIRSF" id="PIRSF019663">
    <property type="entry name" value="Legumain"/>
    <property type="match status" value="1"/>
</dbReference>
<dbReference type="InterPro" id="IPR001096">
    <property type="entry name" value="Peptidase_C13"/>
</dbReference>
<dbReference type="Pfam" id="PF06244">
    <property type="entry name" value="Ccdc124"/>
    <property type="match status" value="1"/>
</dbReference>
<feature type="domain" description="Coiled-coil" evidence="7">
    <location>
        <begin position="589"/>
        <end position="665"/>
    </location>
</feature>
<evidence type="ECO:0000313" key="9">
    <source>
        <dbReference type="EMBL" id="RMZ73779.1"/>
    </source>
</evidence>
<evidence type="ECO:0000256" key="3">
    <source>
        <dbReference type="ARBA" id="ARBA00022502"/>
    </source>
</evidence>
<dbReference type="OrthoDB" id="192611at2759"/>
<dbReference type="AlphaFoldDB" id="A0A3M7MHD7"/>
<dbReference type="PRINTS" id="PR00776">
    <property type="entry name" value="HEMOGLOBNASE"/>
</dbReference>
<keyword evidence="4" id="KW-0732">Signal</keyword>
<gene>
    <name evidence="9" type="ORF">GMOD_00004571</name>
</gene>